<proteinExistence type="predicted"/>
<feature type="non-terminal residue" evidence="2">
    <location>
        <position position="1"/>
    </location>
</feature>
<feature type="compositionally biased region" description="Gly residues" evidence="1">
    <location>
        <begin position="12"/>
        <end position="21"/>
    </location>
</feature>
<feature type="compositionally biased region" description="Basic and acidic residues" evidence="1">
    <location>
        <begin position="218"/>
        <end position="227"/>
    </location>
</feature>
<reference evidence="2" key="1">
    <citation type="submission" date="2020-02" db="EMBL/GenBank/DDBJ databases">
        <authorList>
            <person name="Meier V. D."/>
        </authorList>
    </citation>
    <scope>NUCLEOTIDE SEQUENCE</scope>
    <source>
        <strain evidence="2">AVDCRST_MAG25</strain>
    </source>
</reference>
<feature type="compositionally biased region" description="Low complexity" evidence="1">
    <location>
        <begin position="86"/>
        <end position="95"/>
    </location>
</feature>
<evidence type="ECO:0000313" key="2">
    <source>
        <dbReference type="EMBL" id="CAA9482078.1"/>
    </source>
</evidence>
<name>A0A6J4RTZ9_9ACTN</name>
<feature type="region of interest" description="Disordered" evidence="1">
    <location>
        <begin position="1"/>
        <end position="241"/>
    </location>
</feature>
<feature type="compositionally biased region" description="Low complexity" evidence="1">
    <location>
        <begin position="155"/>
        <end position="164"/>
    </location>
</feature>
<feature type="compositionally biased region" description="Pro residues" evidence="1">
    <location>
        <begin position="75"/>
        <end position="85"/>
    </location>
</feature>
<feature type="non-terminal residue" evidence="2">
    <location>
        <position position="296"/>
    </location>
</feature>
<evidence type="ECO:0000256" key="1">
    <source>
        <dbReference type="SAM" id="MobiDB-lite"/>
    </source>
</evidence>
<feature type="compositionally biased region" description="Low complexity" evidence="1">
    <location>
        <begin position="133"/>
        <end position="144"/>
    </location>
</feature>
<protein>
    <submittedName>
        <fullName evidence="2">Uncharacterized protein</fullName>
    </submittedName>
</protein>
<dbReference type="EMBL" id="CADCVI010000187">
    <property type="protein sequence ID" value="CAA9482078.1"/>
    <property type="molecule type" value="Genomic_DNA"/>
</dbReference>
<dbReference type="AlphaFoldDB" id="A0A6J4RTZ9"/>
<accession>A0A6J4RTZ9</accession>
<organism evidence="2">
    <name type="scientific">uncultured Rubrobacteraceae bacterium</name>
    <dbReference type="NCBI Taxonomy" id="349277"/>
    <lineage>
        <taxon>Bacteria</taxon>
        <taxon>Bacillati</taxon>
        <taxon>Actinomycetota</taxon>
        <taxon>Rubrobacteria</taxon>
        <taxon>Rubrobacterales</taxon>
        <taxon>Rubrobacteraceae</taxon>
        <taxon>environmental samples</taxon>
    </lineage>
</organism>
<sequence>DGFTKVSPGRPRGCGRGAGGDLRGHAGHLAGRVGGVRLPGARHLPRLPPARLARGQTEPHDALRRACGRRAARPGPAPRSRPPGPAARAAQVGMGRRARRRGAARPRPSQLRQPEVHAAPRRLGRGDTGPLVGWSGPLPGGRSPRPVRPARRGRSAPAGRPGRSVPRGAGPLRAGDRLALSPRPVERLPGPGGLAGLPPPRARRGAGAGGSNRGIRRGRADAAREGPRAGARLPGPRRGRARTARRLVLPVGDRGYNRSVVHVPALHLRRDYRHGPAEAGARRARGGCRFSVPASL</sequence>
<gene>
    <name evidence="2" type="ORF">AVDCRST_MAG25-2834</name>
</gene>